<comment type="caution">
    <text evidence="1">The sequence shown here is derived from an EMBL/GenBank/DDBJ whole genome shotgun (WGS) entry which is preliminary data.</text>
</comment>
<name>A0ACB9H355_CICIN</name>
<keyword evidence="2" id="KW-1185">Reference proteome</keyword>
<proteinExistence type="predicted"/>
<reference evidence="1 2" key="2">
    <citation type="journal article" date="2022" name="Mol. Ecol. Resour.">
        <title>The genomes of chicory, endive, great burdock and yacon provide insights into Asteraceae paleo-polyploidization history and plant inulin production.</title>
        <authorList>
            <person name="Fan W."/>
            <person name="Wang S."/>
            <person name="Wang H."/>
            <person name="Wang A."/>
            <person name="Jiang F."/>
            <person name="Liu H."/>
            <person name="Zhao H."/>
            <person name="Xu D."/>
            <person name="Zhang Y."/>
        </authorList>
    </citation>
    <scope>NUCLEOTIDE SEQUENCE [LARGE SCALE GENOMIC DNA]</scope>
    <source>
        <strain evidence="2">cv. Punajuju</strain>
        <tissue evidence="1">Leaves</tissue>
    </source>
</reference>
<accession>A0ACB9H355</accession>
<dbReference type="Proteomes" id="UP001055811">
    <property type="component" value="Linkage Group LG01"/>
</dbReference>
<evidence type="ECO:0000313" key="2">
    <source>
        <dbReference type="Proteomes" id="UP001055811"/>
    </source>
</evidence>
<organism evidence="1 2">
    <name type="scientific">Cichorium intybus</name>
    <name type="common">Chicory</name>
    <dbReference type="NCBI Taxonomy" id="13427"/>
    <lineage>
        <taxon>Eukaryota</taxon>
        <taxon>Viridiplantae</taxon>
        <taxon>Streptophyta</taxon>
        <taxon>Embryophyta</taxon>
        <taxon>Tracheophyta</taxon>
        <taxon>Spermatophyta</taxon>
        <taxon>Magnoliopsida</taxon>
        <taxon>eudicotyledons</taxon>
        <taxon>Gunneridae</taxon>
        <taxon>Pentapetalae</taxon>
        <taxon>asterids</taxon>
        <taxon>campanulids</taxon>
        <taxon>Asterales</taxon>
        <taxon>Asteraceae</taxon>
        <taxon>Cichorioideae</taxon>
        <taxon>Cichorieae</taxon>
        <taxon>Cichoriinae</taxon>
        <taxon>Cichorium</taxon>
    </lineage>
</organism>
<sequence>MFGQILEELHEKGSRLSFWSVLMTERTLADILLEDRGVTARRSSLIKSWKHASARIEKAGGECLTTP</sequence>
<dbReference type="EMBL" id="CM042009">
    <property type="protein sequence ID" value="KAI3789590.1"/>
    <property type="molecule type" value="Genomic_DNA"/>
</dbReference>
<gene>
    <name evidence="1" type="ORF">L2E82_02390</name>
</gene>
<reference evidence="2" key="1">
    <citation type="journal article" date="2022" name="Mol. Ecol. Resour.">
        <title>The genomes of chicory, endive, great burdock and yacon provide insights into Asteraceae palaeo-polyploidization history and plant inulin production.</title>
        <authorList>
            <person name="Fan W."/>
            <person name="Wang S."/>
            <person name="Wang H."/>
            <person name="Wang A."/>
            <person name="Jiang F."/>
            <person name="Liu H."/>
            <person name="Zhao H."/>
            <person name="Xu D."/>
            <person name="Zhang Y."/>
        </authorList>
    </citation>
    <scope>NUCLEOTIDE SEQUENCE [LARGE SCALE GENOMIC DNA]</scope>
    <source>
        <strain evidence="2">cv. Punajuju</strain>
    </source>
</reference>
<protein>
    <submittedName>
        <fullName evidence="1">Uncharacterized protein</fullName>
    </submittedName>
</protein>
<evidence type="ECO:0000313" key="1">
    <source>
        <dbReference type="EMBL" id="KAI3789590.1"/>
    </source>
</evidence>